<dbReference type="PANTHER" id="PTHR23236">
    <property type="entry name" value="EUKARYOTIC TRANSLATION INITIATION FACTOR 4B/4H"/>
    <property type="match status" value="1"/>
</dbReference>
<dbReference type="OrthoDB" id="167718at2759"/>
<keyword evidence="1" id="KW-0677">Repeat</keyword>
<sequence length="798" mass="84568">RPVATKVEHKFKFACRNKKDPSNVAMVMMKKKQQQGKAGGKKSPNPKAQPTPSPKKAAAPLAAADSDESDSDSDNATVMQPKVVQSPGKPKQSPVAKQPAQQLMDVGDSDSDDSDDAPAPAPKKSPIVAKQQTPAGKKQTPVAKQQTPVAKQQTPAGKKQTPVAKKQTPVAKQQTPVAKQQTPAIKKQIIPNEDDDDSDDDEEDDDEDEDEDDDSEEEPVAKQQKVIKVPVGKQKDSAESDEDDDESDEEDEEEEDSEEEEEQQMPAAKKQKLPANNDEDDSDEDDEDDSEESDEEEEAAENDSKPTKTVTNGAEVPVAKATQYLLLGNLEAHTSVSDLKNYLSRRGVPYVSAAVLDSPVAILGLSTAQDAASALAKCQGAAYKSRQLAACQLAGKPDLLLQQTGSSPLPGNTDNAALFVSNLPAEMNDSSLTSLVKSKLGGRADELLSAQLLVKKGSGNAHRGQAIVRLAGTAAAQILLESLSGHLLAGKPVKASYYVGKAEQAKAAASNKEGKPDTAKKSSSPASKASDQSELRGQTRTLMLTNLPAEACGRDSSDSIRTAFPGGVRYSAKARPGQEFGACFVEFESEQACSDAFDRFGSASKMDGREIGIRFAPQRQLPGNSNKPQTKTIGVFNLPFSATTDSLREHFPEASDMFIPKDQDRRSKGFAIVTFETDEAATKAMSDNASLSLDGRQIRLEYRDDRPPKEGGGRGGGFGGRGGGRGGFGGFGDRGGGGGGRGGRGGGFGDRGGRGGFGEAANVSAAARTERRSTRSRECRRTPATAIKARSSIPILIK</sequence>
<evidence type="ECO:0000259" key="5">
    <source>
        <dbReference type="PROSITE" id="PS50102"/>
    </source>
</evidence>
<keyword evidence="7" id="KW-1185">Reference proteome</keyword>
<feature type="non-terminal residue" evidence="6">
    <location>
        <position position="1"/>
    </location>
</feature>
<reference evidence="6 7" key="1">
    <citation type="submission" date="2017-06" db="EMBL/GenBank/DDBJ databases">
        <title>A platform for efficient transgenesis in Macrostomum lignano, a flatworm model organism for stem cell research.</title>
        <authorList>
            <person name="Berezikov E."/>
        </authorList>
    </citation>
    <scope>NUCLEOTIDE SEQUENCE [LARGE SCALE GENOMIC DNA]</scope>
    <source>
        <strain evidence="6">DV1</strain>
        <tissue evidence="6">Whole organism</tissue>
    </source>
</reference>
<feature type="region of interest" description="Disordered" evidence="4">
    <location>
        <begin position="506"/>
        <end position="538"/>
    </location>
</feature>
<evidence type="ECO:0000313" key="6">
    <source>
        <dbReference type="EMBL" id="PAA92341.1"/>
    </source>
</evidence>
<feature type="compositionally biased region" description="Acidic residues" evidence="4">
    <location>
        <begin position="277"/>
        <end position="301"/>
    </location>
</feature>
<dbReference type="InterPro" id="IPR000504">
    <property type="entry name" value="RRM_dom"/>
</dbReference>
<gene>
    <name evidence="6" type="ORF">BOX15_Mlig030448g3</name>
</gene>
<dbReference type="InterPro" id="IPR012677">
    <property type="entry name" value="Nucleotide-bd_a/b_plait_sf"/>
</dbReference>
<dbReference type="SMART" id="SM00360">
    <property type="entry name" value="RRM"/>
    <property type="match status" value="4"/>
</dbReference>
<dbReference type="STRING" id="282301.A0A267H215"/>
<dbReference type="InterPro" id="IPR035979">
    <property type="entry name" value="RBD_domain_sf"/>
</dbReference>
<dbReference type="AlphaFoldDB" id="A0A267H215"/>
<dbReference type="SUPFAM" id="SSF54928">
    <property type="entry name" value="RNA-binding domain, RBD"/>
    <property type="match status" value="2"/>
</dbReference>
<feature type="compositionally biased region" description="Basic and acidic residues" evidence="4">
    <location>
        <begin position="768"/>
        <end position="781"/>
    </location>
</feature>
<feature type="compositionally biased region" description="Acidic residues" evidence="4">
    <location>
        <begin position="239"/>
        <end position="263"/>
    </location>
</feature>
<feature type="compositionally biased region" description="Gly residues" evidence="4">
    <location>
        <begin position="713"/>
        <end position="758"/>
    </location>
</feature>
<feature type="compositionally biased region" description="Polar residues" evidence="4">
    <location>
        <begin position="170"/>
        <end position="183"/>
    </location>
</feature>
<feature type="domain" description="RRM" evidence="5">
    <location>
        <begin position="540"/>
        <end position="618"/>
    </location>
</feature>
<dbReference type="EMBL" id="NIVC01000056">
    <property type="protein sequence ID" value="PAA92341.1"/>
    <property type="molecule type" value="Genomic_DNA"/>
</dbReference>
<organism evidence="6 7">
    <name type="scientific">Macrostomum lignano</name>
    <dbReference type="NCBI Taxonomy" id="282301"/>
    <lineage>
        <taxon>Eukaryota</taxon>
        <taxon>Metazoa</taxon>
        <taxon>Spiralia</taxon>
        <taxon>Lophotrochozoa</taxon>
        <taxon>Platyhelminthes</taxon>
        <taxon>Rhabditophora</taxon>
        <taxon>Macrostomorpha</taxon>
        <taxon>Macrostomida</taxon>
        <taxon>Macrostomidae</taxon>
        <taxon>Macrostomum</taxon>
    </lineage>
</organism>
<evidence type="ECO:0000256" key="2">
    <source>
        <dbReference type="ARBA" id="ARBA00022884"/>
    </source>
</evidence>
<evidence type="ECO:0000256" key="1">
    <source>
        <dbReference type="ARBA" id="ARBA00022737"/>
    </source>
</evidence>
<feature type="domain" description="RRM" evidence="5">
    <location>
        <begin position="416"/>
        <end position="500"/>
    </location>
</feature>
<protein>
    <recommendedName>
        <fullName evidence="5">RRM domain-containing protein</fullName>
    </recommendedName>
</protein>
<feature type="compositionally biased region" description="Basic and acidic residues" evidence="4">
    <location>
        <begin position="702"/>
        <end position="712"/>
    </location>
</feature>
<dbReference type="Pfam" id="PF00076">
    <property type="entry name" value="RRM_1"/>
    <property type="match status" value="1"/>
</dbReference>
<dbReference type="CDD" id="cd00590">
    <property type="entry name" value="RRM_SF"/>
    <property type="match status" value="2"/>
</dbReference>
<feature type="compositionally biased region" description="Acidic residues" evidence="4">
    <location>
        <begin position="107"/>
        <end position="116"/>
    </location>
</feature>
<name>A0A267H215_9PLAT</name>
<evidence type="ECO:0000313" key="7">
    <source>
        <dbReference type="Proteomes" id="UP000215902"/>
    </source>
</evidence>
<feature type="compositionally biased region" description="Low complexity" evidence="4">
    <location>
        <begin position="521"/>
        <end position="530"/>
    </location>
</feature>
<feature type="domain" description="RRM" evidence="5">
    <location>
        <begin position="631"/>
        <end position="705"/>
    </location>
</feature>
<dbReference type="Proteomes" id="UP000215902">
    <property type="component" value="Unassembled WGS sequence"/>
</dbReference>
<accession>A0A267H215</accession>
<feature type="compositionally biased region" description="Low complexity" evidence="4">
    <location>
        <begin position="54"/>
        <end position="64"/>
    </location>
</feature>
<keyword evidence="2 3" id="KW-0694">RNA-binding</keyword>
<feature type="region of interest" description="Disordered" evidence="4">
    <location>
        <begin position="702"/>
        <end position="782"/>
    </location>
</feature>
<feature type="compositionally biased region" description="Acidic residues" evidence="4">
    <location>
        <begin position="192"/>
        <end position="218"/>
    </location>
</feature>
<dbReference type="Gene3D" id="3.30.70.330">
    <property type="match status" value="4"/>
</dbReference>
<comment type="caution">
    <text evidence="6">The sequence shown here is derived from an EMBL/GenBank/DDBJ whole genome shotgun (WGS) entry which is preliminary data.</text>
</comment>
<feature type="compositionally biased region" description="Polar residues" evidence="4">
    <location>
        <begin position="142"/>
        <end position="155"/>
    </location>
</feature>
<evidence type="ECO:0000256" key="4">
    <source>
        <dbReference type="SAM" id="MobiDB-lite"/>
    </source>
</evidence>
<dbReference type="GO" id="GO:0003723">
    <property type="term" value="F:RNA binding"/>
    <property type="evidence" value="ECO:0007669"/>
    <property type="project" value="UniProtKB-UniRule"/>
</dbReference>
<dbReference type="PANTHER" id="PTHR23236:SF119">
    <property type="entry name" value="NUCLEAR RNA-BINDING PROTEIN SART-3"/>
    <property type="match status" value="1"/>
</dbReference>
<evidence type="ECO:0000256" key="3">
    <source>
        <dbReference type="PROSITE-ProRule" id="PRU00176"/>
    </source>
</evidence>
<feature type="region of interest" description="Disordered" evidence="4">
    <location>
        <begin position="17"/>
        <end position="314"/>
    </location>
</feature>
<proteinExistence type="predicted"/>
<dbReference type="PROSITE" id="PS50102">
    <property type="entry name" value="RRM"/>
    <property type="match status" value="3"/>
</dbReference>